<feature type="domain" description="CHAT" evidence="1">
    <location>
        <begin position="408"/>
        <end position="599"/>
    </location>
</feature>
<sequence>MASDLQKTVAGALLFGASALTGNALLMNSAGGVAVNWAAEGVGGLWSTFARRSAGATPLAEAGRRAIRRAVEELKVDYRTRYGCQVDTRAFDLVRDCAAAVATIDPSETPADAVGAQQALAGALGGLLHGHDERQRALLEKDLLPRVARTFRDELIGDDAARSEYHALVLASLAGRLAALQPQLAHLPAIYNQLRDAERFSYALADSLDTLKVQVAELRAALARLEQGAGESVASALYLGSAVAEEGGRAATKNVQPDGPVFPPALPPAQIIAINSAIARGSDSHATATNRYGAACAPELSGELGRSPALLLTLQFTPTPTGTQVRWQADELGGYTSHFVAPYCGHMLAAVLRALEHQQHPAFTLDYHDRENLHAIGLLDDPMCLPADLPRRVGQALYAALVREQGMVALTLAQSQARQHVQRTPDDLAVTQAHLDQLWHALETQGNVVITRLSPVRRDDLIRAMGMQPDIVYYTGHGWYAEGRGVLMLDPSTPTASADLVDADQIAVALRGARMVLLAACRSAQGPGIESGRTSLLTGVAPALSAAGVPLVVGMQLGVTVAAIQCAAQAIYCALAEGHSVQAAVSRARDALYIAEPERHSWYVPVLYVRTREAGPVFL</sequence>
<organism evidence="2 3">
    <name type="scientific">Candidatus Viridilinea mediisalina</name>
    <dbReference type="NCBI Taxonomy" id="2024553"/>
    <lineage>
        <taxon>Bacteria</taxon>
        <taxon>Bacillati</taxon>
        <taxon>Chloroflexota</taxon>
        <taxon>Chloroflexia</taxon>
        <taxon>Chloroflexales</taxon>
        <taxon>Chloroflexineae</taxon>
        <taxon>Oscillochloridaceae</taxon>
        <taxon>Candidatus Viridilinea</taxon>
    </lineage>
</organism>
<gene>
    <name evidence="2" type="ORF">CJ255_15740</name>
</gene>
<dbReference type="Pfam" id="PF12770">
    <property type="entry name" value="CHAT"/>
    <property type="match status" value="1"/>
</dbReference>
<name>A0A2A6RGT7_9CHLR</name>
<evidence type="ECO:0000259" key="1">
    <source>
        <dbReference type="Pfam" id="PF12770"/>
    </source>
</evidence>
<evidence type="ECO:0000313" key="2">
    <source>
        <dbReference type="EMBL" id="PDW02099.1"/>
    </source>
</evidence>
<dbReference type="AlphaFoldDB" id="A0A2A6RGT7"/>
<evidence type="ECO:0000313" key="3">
    <source>
        <dbReference type="Proteomes" id="UP000220527"/>
    </source>
</evidence>
<proteinExistence type="predicted"/>
<dbReference type="InterPro" id="IPR024983">
    <property type="entry name" value="CHAT_dom"/>
</dbReference>
<reference evidence="3" key="1">
    <citation type="submission" date="2017-08" db="EMBL/GenBank/DDBJ databases">
        <authorList>
            <person name="Grouzdev D.S."/>
            <person name="Gaisin V.A."/>
            <person name="Rysina M.S."/>
            <person name="Gorlenko V.M."/>
        </authorList>
    </citation>
    <scope>NUCLEOTIDE SEQUENCE [LARGE SCALE GENOMIC DNA]</scope>
    <source>
        <strain evidence="3">Kir15-3F</strain>
    </source>
</reference>
<dbReference type="Proteomes" id="UP000220527">
    <property type="component" value="Unassembled WGS sequence"/>
</dbReference>
<protein>
    <recommendedName>
        <fullName evidence="1">CHAT domain-containing protein</fullName>
    </recommendedName>
</protein>
<dbReference type="OrthoDB" id="137376at2"/>
<accession>A0A2A6RGT7</accession>
<dbReference type="EMBL" id="NQWI01000088">
    <property type="protein sequence ID" value="PDW02099.1"/>
    <property type="molecule type" value="Genomic_DNA"/>
</dbReference>
<dbReference type="RefSeq" id="WP_097645054.1">
    <property type="nucleotide sequence ID" value="NZ_NQWI01000088.1"/>
</dbReference>
<comment type="caution">
    <text evidence="2">The sequence shown here is derived from an EMBL/GenBank/DDBJ whole genome shotgun (WGS) entry which is preliminary data.</text>
</comment>
<keyword evidence="3" id="KW-1185">Reference proteome</keyword>